<dbReference type="InterPro" id="IPR053924">
    <property type="entry name" value="RecX_HTH_2nd"/>
</dbReference>
<evidence type="ECO:0000256" key="1">
    <source>
        <dbReference type="ARBA" id="ARBA00004496"/>
    </source>
</evidence>
<dbReference type="PANTHER" id="PTHR33602:SF1">
    <property type="entry name" value="REGULATORY PROTEIN RECX FAMILY PROTEIN"/>
    <property type="match status" value="1"/>
</dbReference>
<evidence type="ECO:0000256" key="2">
    <source>
        <dbReference type="ARBA" id="ARBA00009695"/>
    </source>
</evidence>
<evidence type="ECO:0000256" key="3">
    <source>
        <dbReference type="ARBA" id="ARBA00018111"/>
    </source>
</evidence>
<dbReference type="RefSeq" id="WP_060940347.1">
    <property type="nucleotide sequence ID" value="NZ_KQ957209.1"/>
</dbReference>
<dbReference type="Pfam" id="PF21981">
    <property type="entry name" value="RecX_HTH3"/>
    <property type="match status" value="1"/>
</dbReference>
<dbReference type="GO" id="GO:0006282">
    <property type="term" value="P:regulation of DNA repair"/>
    <property type="evidence" value="ECO:0007669"/>
    <property type="project" value="InterPro"/>
</dbReference>
<name>A0A133QEZ1_9BACT</name>
<keyword evidence="8" id="KW-1185">Reference proteome</keyword>
<dbReference type="EMBL" id="LRQG01000051">
    <property type="protein sequence ID" value="KXA41452.1"/>
    <property type="molecule type" value="Genomic_DNA"/>
</dbReference>
<dbReference type="eggNOG" id="COG2137">
    <property type="taxonomic scope" value="Bacteria"/>
</dbReference>
<dbReference type="Gene3D" id="1.10.10.10">
    <property type="entry name" value="Winged helix-like DNA-binding domain superfamily/Winged helix DNA-binding domain"/>
    <property type="match status" value="2"/>
</dbReference>
<dbReference type="InterPro" id="IPR036388">
    <property type="entry name" value="WH-like_DNA-bd_sf"/>
</dbReference>
<proteinExistence type="inferred from homology"/>
<dbReference type="GO" id="GO:0005737">
    <property type="term" value="C:cytoplasm"/>
    <property type="evidence" value="ECO:0007669"/>
    <property type="project" value="UniProtKB-SubCell"/>
</dbReference>
<dbReference type="PANTHER" id="PTHR33602">
    <property type="entry name" value="REGULATORY PROTEIN RECX FAMILY PROTEIN"/>
    <property type="match status" value="1"/>
</dbReference>
<gene>
    <name evidence="7" type="ORF">HMPREF3226_00787</name>
</gene>
<evidence type="ECO:0000313" key="8">
    <source>
        <dbReference type="Proteomes" id="UP000070533"/>
    </source>
</evidence>
<dbReference type="AlphaFoldDB" id="A0A133QEZ1"/>
<dbReference type="PATRIC" id="fig|28128.5.peg.796"/>
<keyword evidence="4" id="KW-0963">Cytoplasm</keyword>
<reference evidence="8" key="1">
    <citation type="submission" date="2016-01" db="EMBL/GenBank/DDBJ databases">
        <authorList>
            <person name="Mitreva M."/>
            <person name="Pepin K.H."/>
            <person name="Mihindukulasuriya K.A."/>
            <person name="Fulton R."/>
            <person name="Fronick C."/>
            <person name="O'Laughlin M."/>
            <person name="Miner T."/>
            <person name="Herter B."/>
            <person name="Rosa B.A."/>
            <person name="Cordes M."/>
            <person name="Tomlinson C."/>
            <person name="Wollam A."/>
            <person name="Palsikar V.B."/>
            <person name="Mardis E.R."/>
            <person name="Wilson R.K."/>
        </authorList>
    </citation>
    <scope>NUCLEOTIDE SEQUENCE [LARGE SCALE GENOMIC DNA]</scope>
    <source>
        <strain evidence="8">MJR7716</strain>
    </source>
</reference>
<dbReference type="OrthoDB" id="1523826at2"/>
<dbReference type="InterPro" id="IPR003783">
    <property type="entry name" value="Regulatory_RecX"/>
</dbReference>
<sequence>MIQKKVMTEAEALKKLGDLCARGEHCSGEIMEKMRKWSIANDAQERIIDYLIDHKYIDDKRFTQSFVHDKIAYNKWGRRKIEQALWMKRVPGHVSQPILDDIDDEEYLVVLRPLMKSKYPTIKGNSEYERSMKLIKFAMGRGFTLDLIRRCIDDATMVDDIDFDNEEDD</sequence>
<dbReference type="Pfam" id="PF02631">
    <property type="entry name" value="RecX_HTH2"/>
    <property type="match status" value="1"/>
</dbReference>
<evidence type="ECO:0000256" key="4">
    <source>
        <dbReference type="ARBA" id="ARBA00022490"/>
    </source>
</evidence>
<accession>A0A133QEZ1</accession>
<feature type="domain" description="RecX third three-helical" evidence="6">
    <location>
        <begin position="105"/>
        <end position="152"/>
    </location>
</feature>
<comment type="caution">
    <text evidence="7">The sequence shown here is derived from an EMBL/GenBank/DDBJ whole genome shotgun (WGS) entry which is preliminary data.</text>
</comment>
<dbReference type="Proteomes" id="UP000070533">
    <property type="component" value="Unassembled WGS sequence"/>
</dbReference>
<comment type="similarity">
    <text evidence="2">Belongs to the RecX family.</text>
</comment>
<organism evidence="7 8">
    <name type="scientific">Prevotella corporis</name>
    <dbReference type="NCBI Taxonomy" id="28128"/>
    <lineage>
        <taxon>Bacteria</taxon>
        <taxon>Pseudomonadati</taxon>
        <taxon>Bacteroidota</taxon>
        <taxon>Bacteroidia</taxon>
        <taxon>Bacteroidales</taxon>
        <taxon>Prevotellaceae</taxon>
        <taxon>Prevotella</taxon>
    </lineage>
</organism>
<evidence type="ECO:0000259" key="6">
    <source>
        <dbReference type="Pfam" id="PF21981"/>
    </source>
</evidence>
<dbReference type="STRING" id="28128.HMPREF3226_00787"/>
<comment type="subcellular location">
    <subcellularLocation>
        <location evidence="1">Cytoplasm</location>
    </subcellularLocation>
</comment>
<evidence type="ECO:0000259" key="5">
    <source>
        <dbReference type="Pfam" id="PF02631"/>
    </source>
</evidence>
<evidence type="ECO:0000313" key="7">
    <source>
        <dbReference type="EMBL" id="KXA41452.1"/>
    </source>
</evidence>
<dbReference type="InterPro" id="IPR053925">
    <property type="entry name" value="RecX_HTH_3rd"/>
</dbReference>
<protein>
    <recommendedName>
        <fullName evidence="3">Regulatory protein RecX</fullName>
    </recommendedName>
</protein>
<feature type="domain" description="RecX second three-helical" evidence="5">
    <location>
        <begin position="58"/>
        <end position="93"/>
    </location>
</feature>